<keyword evidence="4 8" id="KW-0812">Transmembrane</keyword>
<evidence type="ECO:0000256" key="5">
    <source>
        <dbReference type="ARBA" id="ARBA00022989"/>
    </source>
</evidence>
<dbReference type="GO" id="GO:0042918">
    <property type="term" value="P:alkanesulfonate transmembrane transport"/>
    <property type="evidence" value="ECO:0007669"/>
    <property type="project" value="UniProtKB-ARBA"/>
</dbReference>
<dbReference type="Gene3D" id="1.10.3720.10">
    <property type="entry name" value="MetI-like"/>
    <property type="match status" value="1"/>
</dbReference>
<dbReference type="EMBL" id="JBAFSM010000019">
    <property type="protein sequence ID" value="MEG3437773.1"/>
    <property type="molecule type" value="Genomic_DNA"/>
</dbReference>
<dbReference type="NCBIfam" id="NF008470">
    <property type="entry name" value="PRK11365.1"/>
    <property type="match status" value="1"/>
</dbReference>
<feature type="domain" description="ABC transmembrane type-1" evidence="9">
    <location>
        <begin position="73"/>
        <end position="254"/>
    </location>
</feature>
<evidence type="ECO:0000256" key="8">
    <source>
        <dbReference type="RuleBase" id="RU363032"/>
    </source>
</evidence>
<dbReference type="PANTHER" id="PTHR30151">
    <property type="entry name" value="ALKANE SULFONATE ABC TRANSPORTER-RELATED, MEMBRANE SUBUNIT"/>
    <property type="match status" value="1"/>
</dbReference>
<evidence type="ECO:0000256" key="7">
    <source>
        <dbReference type="ARBA" id="ARBA00023136"/>
    </source>
</evidence>
<feature type="transmembrane region" description="Helical" evidence="8">
    <location>
        <begin position="229"/>
        <end position="249"/>
    </location>
</feature>
<evidence type="ECO:0000256" key="1">
    <source>
        <dbReference type="ARBA" id="ARBA00004429"/>
    </source>
</evidence>
<keyword evidence="7 8" id="KW-0472">Membrane</keyword>
<dbReference type="InterPro" id="IPR000515">
    <property type="entry name" value="MetI-like"/>
</dbReference>
<keyword evidence="6" id="KW-0406">Ion transport</keyword>
<reference evidence="10 11" key="1">
    <citation type="submission" date="2024-01" db="EMBL/GenBank/DDBJ databases">
        <title>Genomic insights into the taxonomy and metabolism of the cyanobacterium Pannus brasiliensis CCIBt3594.</title>
        <authorList>
            <person name="Machado M."/>
            <person name="Botero N.B."/>
            <person name="Andreote A.P.D."/>
            <person name="Feitosa A.M.T."/>
            <person name="Popin R."/>
            <person name="Sivonen K."/>
            <person name="Fiore M.F."/>
        </authorList>
    </citation>
    <scope>NUCLEOTIDE SEQUENCE [LARGE SCALE GENOMIC DNA]</scope>
    <source>
        <strain evidence="10 11">CCIBt3594</strain>
    </source>
</reference>
<evidence type="ECO:0000256" key="4">
    <source>
        <dbReference type="ARBA" id="ARBA00022692"/>
    </source>
</evidence>
<protein>
    <submittedName>
        <fullName evidence="10">Aliphatic sulfonate ABC transporter permease SsuC</fullName>
    </submittedName>
</protein>
<comment type="caution">
    <text evidence="10">The sequence shown here is derived from an EMBL/GenBank/DDBJ whole genome shotgun (WGS) entry which is preliminary data.</text>
</comment>
<sequence>MSSGIVQSSRSRAFFRNPLIQQILPWIVPVTLIILWQILASIGWISTRILPAPVDVVKSAFRLAGTGELFIHLGASAKRAISGFIVGGSIAFFLGLLNGVSRIAELLFDTSLQMLRNIPILAMIPLVILWFGVGEEGKLFLVSLSVFFPIYINTFYGIRNIDPALLEMGKVYGLNTREMFQKIIIPGALPSILVGVRFSLGLMWLTLIVVETFATDAGIGYMAMNAREFLQTDVVVLAIALYALLGKLADSLARFLEKIWLKWNPAYR</sequence>
<keyword evidence="11" id="KW-1185">Reference proteome</keyword>
<organism evidence="10 11">
    <name type="scientific">Pannus brasiliensis CCIBt3594</name>
    <dbReference type="NCBI Taxonomy" id="1427578"/>
    <lineage>
        <taxon>Bacteria</taxon>
        <taxon>Bacillati</taxon>
        <taxon>Cyanobacteriota</taxon>
        <taxon>Cyanophyceae</taxon>
        <taxon>Oscillatoriophycideae</taxon>
        <taxon>Chroococcales</taxon>
        <taxon>Microcystaceae</taxon>
        <taxon>Pannus</taxon>
    </lineage>
</organism>
<dbReference type="Pfam" id="PF00528">
    <property type="entry name" value="BPD_transp_1"/>
    <property type="match status" value="1"/>
</dbReference>
<dbReference type="GO" id="GO:0006811">
    <property type="term" value="P:monoatomic ion transport"/>
    <property type="evidence" value="ECO:0007669"/>
    <property type="project" value="UniProtKB-KW"/>
</dbReference>
<evidence type="ECO:0000256" key="3">
    <source>
        <dbReference type="ARBA" id="ARBA00022475"/>
    </source>
</evidence>
<comment type="subcellular location">
    <subcellularLocation>
        <location evidence="1">Cell inner membrane</location>
        <topology evidence="1">Multi-pass membrane protein</topology>
    </subcellularLocation>
    <subcellularLocation>
        <location evidence="8">Cell membrane</location>
        <topology evidence="8">Multi-pass membrane protein</topology>
    </subcellularLocation>
</comment>
<feature type="transmembrane region" description="Helical" evidence="8">
    <location>
        <begin position="115"/>
        <end position="133"/>
    </location>
</feature>
<feature type="transmembrane region" description="Helical" evidence="8">
    <location>
        <begin position="139"/>
        <end position="158"/>
    </location>
</feature>
<dbReference type="CDD" id="cd06261">
    <property type="entry name" value="TM_PBP2"/>
    <property type="match status" value="1"/>
</dbReference>
<accession>A0AAW9QL01</accession>
<dbReference type="PROSITE" id="PS50928">
    <property type="entry name" value="ABC_TM1"/>
    <property type="match status" value="1"/>
</dbReference>
<dbReference type="RefSeq" id="WP_332865255.1">
    <property type="nucleotide sequence ID" value="NZ_JBAFSM010000019.1"/>
</dbReference>
<evidence type="ECO:0000313" key="11">
    <source>
        <dbReference type="Proteomes" id="UP001328733"/>
    </source>
</evidence>
<dbReference type="InterPro" id="IPR035906">
    <property type="entry name" value="MetI-like_sf"/>
</dbReference>
<evidence type="ECO:0000259" key="9">
    <source>
        <dbReference type="PROSITE" id="PS50928"/>
    </source>
</evidence>
<evidence type="ECO:0000256" key="6">
    <source>
        <dbReference type="ARBA" id="ARBA00023065"/>
    </source>
</evidence>
<dbReference type="SUPFAM" id="SSF161098">
    <property type="entry name" value="MetI-like"/>
    <property type="match status" value="1"/>
</dbReference>
<dbReference type="GO" id="GO:0005886">
    <property type="term" value="C:plasma membrane"/>
    <property type="evidence" value="ECO:0007669"/>
    <property type="project" value="UniProtKB-SubCell"/>
</dbReference>
<keyword evidence="2 8" id="KW-0813">Transport</keyword>
<evidence type="ECO:0000313" key="10">
    <source>
        <dbReference type="EMBL" id="MEG3437773.1"/>
    </source>
</evidence>
<comment type="similarity">
    <text evidence="8">Belongs to the binding-protein-dependent transport system permease family.</text>
</comment>
<name>A0AAW9QL01_9CHRO</name>
<evidence type="ECO:0000256" key="2">
    <source>
        <dbReference type="ARBA" id="ARBA00022448"/>
    </source>
</evidence>
<keyword evidence="3" id="KW-1003">Cell membrane</keyword>
<dbReference type="Proteomes" id="UP001328733">
    <property type="component" value="Unassembled WGS sequence"/>
</dbReference>
<dbReference type="PANTHER" id="PTHR30151:SF38">
    <property type="entry name" value="ALIPHATIC SULFONATES TRANSPORT PERMEASE PROTEIN SSUC-RELATED"/>
    <property type="match status" value="1"/>
</dbReference>
<gene>
    <name evidence="10" type="primary">ssuC</name>
    <name evidence="10" type="ORF">V0288_11645</name>
</gene>
<feature type="transmembrane region" description="Helical" evidence="8">
    <location>
        <begin position="23"/>
        <end position="45"/>
    </location>
</feature>
<dbReference type="AlphaFoldDB" id="A0AAW9QL01"/>
<keyword evidence="5 8" id="KW-1133">Transmembrane helix</keyword>
<feature type="transmembrane region" description="Helical" evidence="8">
    <location>
        <begin position="80"/>
        <end position="103"/>
    </location>
</feature>
<proteinExistence type="inferred from homology"/>
<dbReference type="FunFam" id="1.10.3720.10:FF:000003">
    <property type="entry name" value="Aliphatic sulfonate ABC transporter permease"/>
    <property type="match status" value="1"/>
</dbReference>